<dbReference type="AlphaFoldDB" id="A0A964BQY2"/>
<dbReference type="PRINTS" id="PR01270">
    <property type="entry name" value="HDASUPER"/>
</dbReference>
<dbReference type="InterPro" id="IPR037138">
    <property type="entry name" value="His_deacetylse_dom_sf"/>
</dbReference>
<proteinExistence type="inferred from homology"/>
<gene>
    <name evidence="3" type="ORF">I4641_11375</name>
</gene>
<dbReference type="InterPro" id="IPR023801">
    <property type="entry name" value="His_deacetylse_dom"/>
</dbReference>
<evidence type="ECO:0000313" key="3">
    <source>
        <dbReference type="EMBL" id="MCC0177579.1"/>
    </source>
</evidence>
<sequence length="308" mass="34149">MSKISVIYSSEFLEHDTGYGHPEKAKRLTAIAKALQEAEWSDRLEWHFPTPCQERKVLSHIQKIHTPEHIERVKKVALEGGGHLDADTVISAKSYEVALLAVSAWLDGVDRVLNYQQPTFVLARPPGHHATRNRAMGFCLFSNAAIAAEYALTKPRIERVGILDWDVHHGNGTEAIVQDNSHIAYCSLHQHPCYPGTGGNKNQRGKYNNILNLPLVEGSNIADYQLIFEEEVIPFFKNFSPDILIVSAGYDANQDDPLAGISLQPQDYSLLTKYVLQITNFPLFGLEGGYALGALAKSVVATLRTCLS</sequence>
<dbReference type="EMBL" id="JADWDC010000024">
    <property type="protein sequence ID" value="MCC0177579.1"/>
    <property type="molecule type" value="Genomic_DNA"/>
</dbReference>
<evidence type="ECO:0000313" key="4">
    <source>
        <dbReference type="Proteomes" id="UP000729733"/>
    </source>
</evidence>
<dbReference type="Proteomes" id="UP000729733">
    <property type="component" value="Unassembled WGS sequence"/>
</dbReference>
<evidence type="ECO:0000259" key="2">
    <source>
        <dbReference type="Pfam" id="PF00850"/>
    </source>
</evidence>
<dbReference type="PANTHER" id="PTHR10625">
    <property type="entry name" value="HISTONE DEACETYLASE HDAC1-RELATED"/>
    <property type="match status" value="1"/>
</dbReference>
<dbReference type="RefSeq" id="WP_229640643.1">
    <property type="nucleotide sequence ID" value="NZ_JADWDC010000024.1"/>
</dbReference>
<dbReference type="GO" id="GO:0004407">
    <property type="term" value="F:histone deacetylase activity"/>
    <property type="evidence" value="ECO:0007669"/>
    <property type="project" value="TreeGrafter"/>
</dbReference>
<dbReference type="SUPFAM" id="SSF52768">
    <property type="entry name" value="Arginase/deacetylase"/>
    <property type="match status" value="1"/>
</dbReference>
<comment type="similarity">
    <text evidence="1">Belongs to the histone deacetylase family.</text>
</comment>
<accession>A0A964BQY2</accession>
<name>A0A964BQY2_9CYAN</name>
<comment type="caution">
    <text evidence="3">The sequence shown here is derived from an EMBL/GenBank/DDBJ whole genome shotgun (WGS) entry which is preliminary data.</text>
</comment>
<dbReference type="Pfam" id="PF00850">
    <property type="entry name" value="Hist_deacetyl"/>
    <property type="match status" value="1"/>
</dbReference>
<feature type="domain" description="Histone deacetylase" evidence="2">
    <location>
        <begin position="21"/>
        <end position="305"/>
    </location>
</feature>
<dbReference type="InterPro" id="IPR000286">
    <property type="entry name" value="HDACs"/>
</dbReference>
<reference evidence="3" key="1">
    <citation type="journal article" date="2021" name="Antonie Van Leeuwenhoek">
        <title>Draft genome and description of Waterburya agarophytonicola gen. nov. sp. nov. (Pleurocapsales, Cyanobacteria): a seaweed symbiont.</title>
        <authorList>
            <person name="Bonthond G."/>
            <person name="Shalygin S."/>
            <person name="Bayer T."/>
            <person name="Weinberger F."/>
        </authorList>
    </citation>
    <scope>NUCLEOTIDE SEQUENCE</scope>
    <source>
        <strain evidence="3">KI4</strain>
    </source>
</reference>
<dbReference type="PANTHER" id="PTHR10625:SF10">
    <property type="entry name" value="HISTONE DEACETYLASE HDAC1"/>
    <property type="match status" value="1"/>
</dbReference>
<dbReference type="InterPro" id="IPR023696">
    <property type="entry name" value="Ureohydrolase_dom_sf"/>
</dbReference>
<dbReference type="CDD" id="cd09992">
    <property type="entry name" value="HDAC_classII"/>
    <property type="match status" value="1"/>
</dbReference>
<dbReference type="Gene3D" id="3.40.800.20">
    <property type="entry name" value="Histone deacetylase domain"/>
    <property type="match status" value="1"/>
</dbReference>
<organism evidence="3 4">
    <name type="scientific">Waterburya agarophytonicola KI4</name>
    <dbReference type="NCBI Taxonomy" id="2874699"/>
    <lineage>
        <taxon>Bacteria</taxon>
        <taxon>Bacillati</taxon>
        <taxon>Cyanobacteriota</taxon>
        <taxon>Cyanophyceae</taxon>
        <taxon>Pleurocapsales</taxon>
        <taxon>Hyellaceae</taxon>
        <taxon>Waterburya</taxon>
        <taxon>Waterburya agarophytonicola</taxon>
    </lineage>
</organism>
<keyword evidence="4" id="KW-1185">Reference proteome</keyword>
<evidence type="ECO:0000256" key="1">
    <source>
        <dbReference type="ARBA" id="ARBA00005947"/>
    </source>
</evidence>
<protein>
    <submittedName>
        <fullName evidence="3">Histone deacetylase</fullName>
    </submittedName>
</protein>
<dbReference type="GO" id="GO:0040029">
    <property type="term" value="P:epigenetic regulation of gene expression"/>
    <property type="evidence" value="ECO:0007669"/>
    <property type="project" value="TreeGrafter"/>
</dbReference>